<evidence type="ECO:0000313" key="3">
    <source>
        <dbReference type="Proteomes" id="UP000297986"/>
    </source>
</evidence>
<dbReference type="RefSeq" id="WP_135783231.1">
    <property type="nucleotide sequence ID" value="NZ_JADMRL010000004.1"/>
</dbReference>
<dbReference type="InterPro" id="IPR040799">
    <property type="entry name" value="ComR_TPR"/>
</dbReference>
<dbReference type="Pfam" id="PF18710">
    <property type="entry name" value="ComR_TPR"/>
    <property type="match status" value="1"/>
</dbReference>
<name>A0A4Z1DSD9_9STRE</name>
<reference evidence="2 3" key="1">
    <citation type="submission" date="2019-04" db="EMBL/GenBank/DDBJ databases">
        <title>Genome sequencing of Streptococcus rubneri DSM 26920(T).</title>
        <authorList>
            <person name="Kook J.-K."/>
            <person name="Park S.-N."/>
            <person name="Lim Y.K."/>
        </authorList>
    </citation>
    <scope>NUCLEOTIDE SEQUENCE [LARGE SCALE GENOMIC DNA]</scope>
    <source>
        <strain evidence="2 3">DSM 26920</strain>
    </source>
</reference>
<organism evidence="2 3">
    <name type="scientific">Streptococcus rubneri</name>
    <dbReference type="NCBI Taxonomy" id="1234680"/>
    <lineage>
        <taxon>Bacteria</taxon>
        <taxon>Bacillati</taxon>
        <taxon>Bacillota</taxon>
        <taxon>Bacilli</taxon>
        <taxon>Lactobacillales</taxon>
        <taxon>Streptococcaceae</taxon>
        <taxon>Streptococcus</taxon>
    </lineage>
</organism>
<feature type="domain" description="HTH cro/C1-type" evidence="1">
    <location>
        <begin position="11"/>
        <end position="66"/>
    </location>
</feature>
<comment type="caution">
    <text evidence="2">The sequence shown here is derived from an EMBL/GenBank/DDBJ whole genome shotgun (WGS) entry which is preliminary data.</text>
</comment>
<dbReference type="SMART" id="SM00530">
    <property type="entry name" value="HTH_XRE"/>
    <property type="match status" value="1"/>
</dbReference>
<dbReference type="OrthoDB" id="2233180at2"/>
<sequence>MDFKTELGQRIQTLRESKGLSRQAICDLEDVLTTRQLQRIEKGQSLPTIATAKYIADKLDVSLDVLANNNSLELPSEYINLKYQLRTLYHYGDQDRLHLHEEIIEEIYENYFESLPEEEQLSVQVAQATVDMIGAKDPSFDQGLLDEYLEQAMKKKELSLNDVEIIQLRLLSLALGEFNQEEFIDLLGKVMLAAGYFPLSELEKVQNTIISAAGVLAHYGIYEMLPDIVKALNDIMTKRHDFQDNIFVYALNWKVALFIEDDLEKAKNDYQKVCLMADLLSEDLVMRNMKEEWLEDLGKKGINFTDV</sequence>
<dbReference type="GO" id="GO:0003677">
    <property type="term" value="F:DNA binding"/>
    <property type="evidence" value="ECO:0007669"/>
    <property type="project" value="InterPro"/>
</dbReference>
<gene>
    <name evidence="2" type="ORF">E5S68_08860</name>
</gene>
<dbReference type="Pfam" id="PF01381">
    <property type="entry name" value="HTH_3"/>
    <property type="match status" value="1"/>
</dbReference>
<dbReference type="EMBL" id="SRRP01000002">
    <property type="protein sequence ID" value="TGN91205.1"/>
    <property type="molecule type" value="Genomic_DNA"/>
</dbReference>
<proteinExistence type="predicted"/>
<dbReference type="InterPro" id="IPR011990">
    <property type="entry name" value="TPR-like_helical_dom_sf"/>
</dbReference>
<accession>A0A4Z1DSD9</accession>
<dbReference type="Gene3D" id="1.25.40.10">
    <property type="entry name" value="Tetratricopeptide repeat domain"/>
    <property type="match status" value="1"/>
</dbReference>
<dbReference type="SUPFAM" id="SSF47413">
    <property type="entry name" value="lambda repressor-like DNA-binding domains"/>
    <property type="match status" value="1"/>
</dbReference>
<evidence type="ECO:0000313" key="2">
    <source>
        <dbReference type="EMBL" id="TGN91205.1"/>
    </source>
</evidence>
<protein>
    <submittedName>
        <fullName evidence="2">XRE family transcriptional regulator</fullName>
    </submittedName>
</protein>
<evidence type="ECO:0000259" key="1">
    <source>
        <dbReference type="PROSITE" id="PS50943"/>
    </source>
</evidence>
<dbReference type="PROSITE" id="PS50943">
    <property type="entry name" value="HTH_CROC1"/>
    <property type="match status" value="1"/>
</dbReference>
<dbReference type="InterPro" id="IPR001387">
    <property type="entry name" value="Cro/C1-type_HTH"/>
</dbReference>
<dbReference type="AlphaFoldDB" id="A0A4Z1DSD9"/>
<dbReference type="InterPro" id="IPR010982">
    <property type="entry name" value="Lambda_DNA-bd_dom_sf"/>
</dbReference>
<dbReference type="CDD" id="cd00093">
    <property type="entry name" value="HTH_XRE"/>
    <property type="match status" value="1"/>
</dbReference>
<dbReference type="Proteomes" id="UP000297986">
    <property type="component" value="Unassembled WGS sequence"/>
</dbReference>
<keyword evidence="3" id="KW-1185">Reference proteome</keyword>